<dbReference type="OrthoDB" id="9799921at2"/>
<accession>A0A0B9A288</accession>
<dbReference type="GO" id="GO:0008263">
    <property type="term" value="F:pyrimidine-specific mismatch base pair DNA N-glycosylase activity"/>
    <property type="evidence" value="ECO:0007669"/>
    <property type="project" value="TreeGrafter"/>
</dbReference>
<dbReference type="InterPro" id="IPR036895">
    <property type="entry name" value="Uracil-DNA_glycosylase-like_sf"/>
</dbReference>
<dbReference type="Pfam" id="PF03167">
    <property type="entry name" value="UDG"/>
    <property type="match status" value="1"/>
</dbReference>
<evidence type="ECO:0000313" key="7">
    <source>
        <dbReference type="Proteomes" id="UP000031488"/>
    </source>
</evidence>
<dbReference type="PANTHER" id="PTHR12159">
    <property type="entry name" value="G/T AND G/U MISMATCH-SPECIFIC DNA GLYCOSYLASE"/>
    <property type="match status" value="1"/>
</dbReference>
<proteinExistence type="predicted"/>
<evidence type="ECO:0000256" key="2">
    <source>
        <dbReference type="ARBA" id="ARBA00022801"/>
    </source>
</evidence>
<dbReference type="GO" id="GO:0004844">
    <property type="term" value="F:uracil DNA N-glycosylase activity"/>
    <property type="evidence" value="ECO:0007669"/>
    <property type="project" value="TreeGrafter"/>
</dbReference>
<reference evidence="6 7" key="1">
    <citation type="submission" date="2014-11" db="EMBL/GenBank/DDBJ databases">
        <title>Draft Genome Sequence of Brevibacterium linens AE038-8.</title>
        <authorList>
            <person name="Maizel D."/>
            <person name="Utturkar S.M."/>
            <person name="Brown S.D."/>
            <person name="Ferrero M."/>
            <person name="Rosen B.P."/>
        </authorList>
    </citation>
    <scope>NUCLEOTIDE SEQUENCE [LARGE SCALE GENOMIC DNA]</scope>
    <source>
        <strain evidence="6 7">AE038-8</strain>
    </source>
</reference>
<evidence type="ECO:0000259" key="5">
    <source>
        <dbReference type="Pfam" id="PF03167"/>
    </source>
</evidence>
<dbReference type="GO" id="GO:0006285">
    <property type="term" value="P:base-excision repair, AP site formation"/>
    <property type="evidence" value="ECO:0007669"/>
    <property type="project" value="InterPro"/>
</dbReference>
<dbReference type="Proteomes" id="UP000031488">
    <property type="component" value="Unassembled WGS sequence"/>
</dbReference>
<feature type="domain" description="Uracil-DNA glycosylase-like" evidence="5">
    <location>
        <begin position="53"/>
        <end position="219"/>
    </location>
</feature>
<evidence type="ECO:0000256" key="3">
    <source>
        <dbReference type="ARBA" id="ARBA00023204"/>
    </source>
</evidence>
<comment type="caution">
    <text evidence="6">The sequence shown here is derived from an EMBL/GenBank/DDBJ whole genome shotgun (WGS) entry which is preliminary data.</text>
</comment>
<organism evidence="6 7">
    <name type="scientific">Brevibacterium linens</name>
    <dbReference type="NCBI Taxonomy" id="1703"/>
    <lineage>
        <taxon>Bacteria</taxon>
        <taxon>Bacillati</taxon>
        <taxon>Actinomycetota</taxon>
        <taxon>Actinomycetes</taxon>
        <taxon>Micrococcales</taxon>
        <taxon>Brevibacteriaceae</taxon>
        <taxon>Brevibacterium</taxon>
    </lineage>
</organism>
<dbReference type="CDD" id="cd10028">
    <property type="entry name" value="UDG-F2_TDG_MUG"/>
    <property type="match status" value="1"/>
</dbReference>
<gene>
    <name evidence="6" type="ORF">AE0388_1727</name>
</gene>
<dbReference type="InterPro" id="IPR015637">
    <property type="entry name" value="MUG/TDG"/>
</dbReference>
<keyword evidence="7" id="KW-1185">Reference proteome</keyword>
<keyword evidence="1" id="KW-0227">DNA damage</keyword>
<protein>
    <submittedName>
        <fullName evidence="6">Uracil-DNA glycosylase superfamily</fullName>
    </submittedName>
</protein>
<dbReference type="AlphaFoldDB" id="A0A0B9A288"/>
<dbReference type="RefSeq" id="WP_052239922.1">
    <property type="nucleotide sequence ID" value="NZ_JTJZ01000018.1"/>
</dbReference>
<keyword evidence="3" id="KW-0234">DNA repair</keyword>
<evidence type="ECO:0000313" key="6">
    <source>
        <dbReference type="EMBL" id="KHS52744.1"/>
    </source>
</evidence>
<feature type="compositionally biased region" description="Basic and acidic residues" evidence="4">
    <location>
        <begin position="19"/>
        <end position="29"/>
    </location>
</feature>
<keyword evidence="2" id="KW-0378">Hydrolase</keyword>
<dbReference type="PANTHER" id="PTHR12159:SF9">
    <property type="entry name" value="G_T MISMATCH-SPECIFIC THYMINE DNA GLYCOSYLASE"/>
    <property type="match status" value="1"/>
</dbReference>
<dbReference type="EMBL" id="JTJZ01000018">
    <property type="protein sequence ID" value="KHS52744.1"/>
    <property type="molecule type" value="Genomic_DNA"/>
</dbReference>
<evidence type="ECO:0000256" key="1">
    <source>
        <dbReference type="ARBA" id="ARBA00022763"/>
    </source>
</evidence>
<dbReference type="InterPro" id="IPR005122">
    <property type="entry name" value="Uracil-DNA_glycosylase-like"/>
</dbReference>
<evidence type="ECO:0000256" key="4">
    <source>
        <dbReference type="SAM" id="MobiDB-lite"/>
    </source>
</evidence>
<feature type="region of interest" description="Disordered" evidence="4">
    <location>
        <begin position="1"/>
        <end position="29"/>
    </location>
</feature>
<sequence>MHTSVPDDWQPWRTPSSLEGRRPGRSDLERASLCGRGREDVLPYPDDELCRGKIRLLIVGINPSPWTIAVNAPFARPGNRFWPSLHRAGVTETVVDASRGLSSADERMLAERGLAMTNLVSRPTARAAELDDAELRRGGQRTVSRVSTLLPLPVAVVGITAFRKAFDLPRAVVGRQDTNQLNGWPDQTSLWALPHPSGLNAHETLSSLAEHWHKVWADVEGGAANRAKPR</sequence>
<dbReference type="Gene3D" id="3.40.470.10">
    <property type="entry name" value="Uracil-DNA glycosylase-like domain"/>
    <property type="match status" value="1"/>
</dbReference>
<name>A0A0B9A288_BRELN</name>
<dbReference type="SUPFAM" id="SSF52141">
    <property type="entry name" value="Uracil-DNA glycosylase-like"/>
    <property type="match status" value="1"/>
</dbReference>